<dbReference type="InterPro" id="IPR029058">
    <property type="entry name" value="AB_hydrolase_fold"/>
</dbReference>
<evidence type="ECO:0000256" key="1">
    <source>
        <dbReference type="ARBA" id="ARBA00022679"/>
    </source>
</evidence>
<dbReference type="SUPFAM" id="SSF53474">
    <property type="entry name" value="alpha/beta-Hydrolases"/>
    <property type="match status" value="1"/>
</dbReference>
<evidence type="ECO:0000259" key="2">
    <source>
        <dbReference type="Pfam" id="PF00561"/>
    </source>
</evidence>
<organism evidence="3 4">
    <name type="scientific">Allosphingosinicella ginsenosidimutans</name>
    <dbReference type="NCBI Taxonomy" id="1176539"/>
    <lineage>
        <taxon>Bacteria</taxon>
        <taxon>Pseudomonadati</taxon>
        <taxon>Pseudomonadota</taxon>
        <taxon>Alphaproteobacteria</taxon>
        <taxon>Sphingomonadales</taxon>
        <taxon>Sphingomonadaceae</taxon>
        <taxon>Allosphingosinicella</taxon>
    </lineage>
</organism>
<evidence type="ECO:0000313" key="4">
    <source>
        <dbReference type="Proteomes" id="UP000321249"/>
    </source>
</evidence>
<dbReference type="GO" id="GO:0004414">
    <property type="term" value="F:homoserine O-acetyltransferase activity"/>
    <property type="evidence" value="ECO:0007669"/>
    <property type="project" value="TreeGrafter"/>
</dbReference>
<reference evidence="3 4" key="1">
    <citation type="journal article" date="2015" name="J. Microbiol.">
        <title>Sphingosinicella ginsenosidimutans sp. nov., with ginsenoside converting activity.</title>
        <authorList>
            <person name="Kim J.K."/>
            <person name="Kang M.S."/>
            <person name="Park S.C."/>
            <person name="Kim K.M."/>
            <person name="Choi K."/>
            <person name="Yoon M.H."/>
            <person name="Im W.T."/>
        </authorList>
    </citation>
    <scope>NUCLEOTIDE SEQUENCE [LARGE SCALE GENOMIC DNA]</scope>
    <source>
        <strain evidence="3 4">BS-11</strain>
    </source>
</reference>
<dbReference type="InterPro" id="IPR008220">
    <property type="entry name" value="HAT_MetX-like"/>
</dbReference>
<dbReference type="EMBL" id="VOQQ01000001">
    <property type="protein sequence ID" value="TXC64776.1"/>
    <property type="molecule type" value="Genomic_DNA"/>
</dbReference>
<keyword evidence="3" id="KW-0378">Hydrolase</keyword>
<protein>
    <submittedName>
        <fullName evidence="3">Alpha/beta fold hydrolase</fullName>
    </submittedName>
</protein>
<keyword evidence="4" id="KW-1185">Reference proteome</keyword>
<dbReference type="AlphaFoldDB" id="A0A5C6TYM7"/>
<dbReference type="InterPro" id="IPR000073">
    <property type="entry name" value="AB_hydrolase_1"/>
</dbReference>
<feature type="domain" description="AB hydrolase-1" evidence="2">
    <location>
        <begin position="62"/>
        <end position="300"/>
    </location>
</feature>
<accession>A0A5C6TYM7</accession>
<dbReference type="GO" id="GO:0009092">
    <property type="term" value="P:homoserine metabolic process"/>
    <property type="evidence" value="ECO:0007669"/>
    <property type="project" value="TreeGrafter"/>
</dbReference>
<dbReference type="GO" id="GO:0009086">
    <property type="term" value="P:methionine biosynthetic process"/>
    <property type="evidence" value="ECO:0007669"/>
    <property type="project" value="TreeGrafter"/>
</dbReference>
<dbReference type="Pfam" id="PF00561">
    <property type="entry name" value="Abhydrolase_1"/>
    <property type="match status" value="1"/>
</dbReference>
<name>A0A5C6TYM7_9SPHN</name>
<dbReference type="Proteomes" id="UP000321249">
    <property type="component" value="Unassembled WGS sequence"/>
</dbReference>
<keyword evidence="1" id="KW-0808">Transferase</keyword>
<dbReference type="Gene3D" id="3.40.50.1820">
    <property type="entry name" value="alpha/beta hydrolase"/>
    <property type="match status" value="1"/>
</dbReference>
<dbReference type="GO" id="GO:0016787">
    <property type="term" value="F:hydrolase activity"/>
    <property type="evidence" value="ECO:0007669"/>
    <property type="project" value="UniProtKB-KW"/>
</dbReference>
<comment type="caution">
    <text evidence="3">The sequence shown here is derived from an EMBL/GenBank/DDBJ whole genome shotgun (WGS) entry which is preliminary data.</text>
</comment>
<sequence>MLMTRAEQAAIDIDVPIPPHLAHLGTSTRARIAGNRAGPLIVALGGISADRFVAAGRYRSMGWWPGLVGPGLAVDPERHLVLGLDFAADESGRIAPTTHDQAEILAAAIEAAGVGAPTSIIGASYGGMIALALAEARPELVDRLVIISAPAAPHPAATAIREIQRRIVALGLETGRGAEAQSIARGLAMTTYRTHEEFAERFAGGIPAADPLSISAPGAYLRARGDAYGEVMSPQRFLSLSGSIDRHRVDPSAIAARTLVLGASSDRLVPPEQSRELAAALPDAELHILDCLWGHDMFLKDAARLGALIGPFLEAE</sequence>
<dbReference type="PANTHER" id="PTHR32268:SF11">
    <property type="entry name" value="HOMOSERINE O-ACETYLTRANSFERASE"/>
    <property type="match status" value="1"/>
</dbReference>
<evidence type="ECO:0000313" key="3">
    <source>
        <dbReference type="EMBL" id="TXC64776.1"/>
    </source>
</evidence>
<dbReference type="PANTHER" id="PTHR32268">
    <property type="entry name" value="HOMOSERINE O-ACETYLTRANSFERASE"/>
    <property type="match status" value="1"/>
</dbReference>
<gene>
    <name evidence="3" type="ORF">FRZ32_14670</name>
</gene>
<dbReference type="RefSeq" id="WP_147044199.1">
    <property type="nucleotide sequence ID" value="NZ_BAABIR010000001.1"/>
</dbReference>
<proteinExistence type="predicted"/>
<dbReference type="OrthoDB" id="9800754at2"/>